<feature type="region of interest" description="Disordered" evidence="4">
    <location>
        <begin position="197"/>
        <end position="219"/>
    </location>
</feature>
<evidence type="ECO:0000256" key="4">
    <source>
        <dbReference type="SAM" id="MobiDB-lite"/>
    </source>
</evidence>
<keyword evidence="3" id="KW-0862">Zinc</keyword>
<sequence length="219" mass="24478">FRVEPDGVRWLTPGLRKYSCELTIDTNTVNKQLKLSDNNRKVTCVEEDQSYPDHPDRFDIRAQLLCRTGLTGRCYWEVEWRGDVTVSVSYRGIKRKGNSGDCLFGRSDQSWSLKCRHEGYSVCHNKTETFITSSSSSSSSSGRLAVYVDCPAGSLSFYRVSSDTLIHLHTFSTTFTKPLYPGFGFWSRSGSSVSLCSLQEGESPPAGEPSSLLTMRLSP</sequence>
<dbReference type="CDD" id="cd16040">
    <property type="entry name" value="SPRY_PRY_SNTX"/>
    <property type="match status" value="1"/>
</dbReference>
<dbReference type="FunFam" id="2.60.120.920:FF:000037">
    <property type="entry name" value="Si:dkey-191j3.2"/>
    <property type="match status" value="1"/>
</dbReference>
<dbReference type="InterPro" id="IPR043136">
    <property type="entry name" value="B30.2/SPRY_sf"/>
</dbReference>
<evidence type="ECO:0000313" key="6">
    <source>
        <dbReference type="Ensembl" id="ENSGACP00000016047.1"/>
    </source>
</evidence>
<dbReference type="SMART" id="SM00449">
    <property type="entry name" value="SPRY"/>
    <property type="match status" value="1"/>
</dbReference>
<feature type="domain" description="B30.2/SPRY" evidence="5">
    <location>
        <begin position="2"/>
        <end position="202"/>
    </location>
</feature>
<dbReference type="SMART" id="SM00589">
    <property type="entry name" value="PRY"/>
    <property type="match status" value="1"/>
</dbReference>
<evidence type="ECO:0000256" key="1">
    <source>
        <dbReference type="ARBA" id="ARBA00022723"/>
    </source>
</evidence>
<dbReference type="Gene3D" id="2.60.120.920">
    <property type="match status" value="1"/>
</dbReference>
<evidence type="ECO:0000256" key="3">
    <source>
        <dbReference type="ARBA" id="ARBA00022833"/>
    </source>
</evidence>
<dbReference type="PANTHER" id="PTHR25465:SF5">
    <property type="entry name" value="E3 UBIQUITIN_ISG15 LIGASE TRIM25-RELATED"/>
    <property type="match status" value="1"/>
</dbReference>
<dbReference type="InterPro" id="IPR006574">
    <property type="entry name" value="PRY"/>
</dbReference>
<dbReference type="InParanoid" id="G3PEM3"/>
<dbReference type="GO" id="GO:0005737">
    <property type="term" value="C:cytoplasm"/>
    <property type="evidence" value="ECO:0007669"/>
    <property type="project" value="UniProtKB-ARBA"/>
</dbReference>
<dbReference type="InterPro" id="IPR001870">
    <property type="entry name" value="B30.2/SPRY"/>
</dbReference>
<protein>
    <recommendedName>
        <fullName evidence="5">B30.2/SPRY domain-containing protein</fullName>
    </recommendedName>
</protein>
<dbReference type="InterPro" id="IPR051051">
    <property type="entry name" value="E3_ubiq-ligase_TRIM/RNF"/>
</dbReference>
<dbReference type="AlphaFoldDB" id="G3PEM3"/>
<dbReference type="InterPro" id="IPR003877">
    <property type="entry name" value="SPRY_dom"/>
</dbReference>
<dbReference type="Bgee" id="ENSGACG00000012132">
    <property type="expression patterns" value="Expressed in intestinal epithelial cell and 13 other cell types or tissues"/>
</dbReference>
<evidence type="ECO:0000256" key="2">
    <source>
        <dbReference type="ARBA" id="ARBA00022771"/>
    </source>
</evidence>
<accession>G3PEM3</accession>
<dbReference type="PANTHER" id="PTHR25465">
    <property type="entry name" value="B-BOX DOMAIN CONTAINING"/>
    <property type="match status" value="1"/>
</dbReference>
<dbReference type="SUPFAM" id="SSF49899">
    <property type="entry name" value="Concanavalin A-like lectins/glucanases"/>
    <property type="match status" value="1"/>
</dbReference>
<dbReference type="InterPro" id="IPR003879">
    <property type="entry name" value="Butyrophylin_SPRY"/>
</dbReference>
<dbReference type="InterPro" id="IPR013320">
    <property type="entry name" value="ConA-like_dom_sf"/>
</dbReference>
<reference evidence="6" key="2">
    <citation type="submission" date="2024-04" db="UniProtKB">
        <authorList>
            <consortium name="Ensembl"/>
        </authorList>
    </citation>
    <scope>IDENTIFICATION</scope>
</reference>
<dbReference type="PROSITE" id="PS50188">
    <property type="entry name" value="B302_SPRY"/>
    <property type="match status" value="1"/>
</dbReference>
<reference evidence="6" key="1">
    <citation type="submission" date="2006-01" db="EMBL/GenBank/DDBJ databases">
        <authorList>
            <person name="Lindblad-Toh K."/>
            <person name="Mauceli E."/>
            <person name="Grabherr M."/>
            <person name="Chang J.L."/>
            <person name="Lander E.S."/>
        </authorList>
    </citation>
    <scope>NUCLEOTIDE SEQUENCE [LARGE SCALE GENOMIC DNA]</scope>
</reference>
<evidence type="ECO:0000259" key="5">
    <source>
        <dbReference type="PROSITE" id="PS50188"/>
    </source>
</evidence>
<dbReference type="Pfam" id="PF13765">
    <property type="entry name" value="PRY"/>
    <property type="match status" value="1"/>
</dbReference>
<dbReference type="PRINTS" id="PR01407">
    <property type="entry name" value="BUTYPHLNCDUF"/>
</dbReference>
<name>G3PEM3_GASAC</name>
<dbReference type="GO" id="GO:0008270">
    <property type="term" value="F:zinc ion binding"/>
    <property type="evidence" value="ECO:0007669"/>
    <property type="project" value="UniProtKB-KW"/>
</dbReference>
<dbReference type="OMA" id="CHNKTET"/>
<dbReference type="eggNOG" id="ENOG502SPVG">
    <property type="taxonomic scope" value="Eukaryota"/>
</dbReference>
<dbReference type="Ensembl" id="ENSGACT00000016078.1">
    <property type="protein sequence ID" value="ENSGACP00000016047.1"/>
    <property type="gene ID" value="ENSGACG00000012132.1"/>
</dbReference>
<keyword evidence="1" id="KW-0479">Metal-binding</keyword>
<proteinExistence type="predicted"/>
<organism evidence="6">
    <name type="scientific">Gasterosteus aculeatus</name>
    <name type="common">Three-spined stickleback</name>
    <dbReference type="NCBI Taxonomy" id="69293"/>
    <lineage>
        <taxon>Eukaryota</taxon>
        <taxon>Metazoa</taxon>
        <taxon>Chordata</taxon>
        <taxon>Craniata</taxon>
        <taxon>Vertebrata</taxon>
        <taxon>Euteleostomi</taxon>
        <taxon>Actinopterygii</taxon>
        <taxon>Neopterygii</taxon>
        <taxon>Teleostei</taxon>
        <taxon>Neoteleostei</taxon>
        <taxon>Acanthomorphata</taxon>
        <taxon>Eupercaria</taxon>
        <taxon>Perciformes</taxon>
        <taxon>Cottioidei</taxon>
        <taxon>Gasterosteales</taxon>
        <taxon>Gasterosteidae</taxon>
        <taxon>Gasterosteus</taxon>
    </lineage>
</organism>
<keyword evidence="2" id="KW-0863">Zinc-finger</keyword>
<dbReference type="Pfam" id="PF00622">
    <property type="entry name" value="SPRY"/>
    <property type="match status" value="1"/>
</dbReference>